<organism evidence="1 2">
    <name type="scientific">Trichoderma arundinaceum</name>
    <dbReference type="NCBI Taxonomy" id="490622"/>
    <lineage>
        <taxon>Eukaryota</taxon>
        <taxon>Fungi</taxon>
        <taxon>Dikarya</taxon>
        <taxon>Ascomycota</taxon>
        <taxon>Pezizomycotina</taxon>
        <taxon>Sordariomycetes</taxon>
        <taxon>Hypocreomycetidae</taxon>
        <taxon>Hypocreales</taxon>
        <taxon>Hypocreaceae</taxon>
        <taxon>Trichoderma</taxon>
    </lineage>
</organism>
<sequence>MPKIADKPVTSPPACVVLSLSPFSEGAISQNAAAAAALFFVSQSKLNVAPVTAGRVLCCLTNSPLLCPLDLEIVHSVDAITRLDSTRQRDL</sequence>
<dbReference type="EMBL" id="PXOA01000233">
    <property type="protein sequence ID" value="RFU78123.1"/>
    <property type="molecule type" value="Genomic_DNA"/>
</dbReference>
<dbReference type="AlphaFoldDB" id="A0A395NQB2"/>
<proteinExistence type="predicted"/>
<comment type="caution">
    <text evidence="1">The sequence shown here is derived from an EMBL/GenBank/DDBJ whole genome shotgun (WGS) entry which is preliminary data.</text>
</comment>
<accession>A0A395NQB2</accession>
<evidence type="ECO:0000313" key="1">
    <source>
        <dbReference type="EMBL" id="RFU78123.1"/>
    </source>
</evidence>
<name>A0A395NQB2_TRIAR</name>
<protein>
    <submittedName>
        <fullName evidence="1">Uncharacterized protein</fullName>
    </submittedName>
</protein>
<reference evidence="1 2" key="1">
    <citation type="journal article" date="2018" name="PLoS Pathog.">
        <title>Evolution of structural diversity of trichothecenes, a family of toxins produced by plant pathogenic and entomopathogenic fungi.</title>
        <authorList>
            <person name="Proctor R.H."/>
            <person name="McCormick S.P."/>
            <person name="Kim H.S."/>
            <person name="Cardoza R.E."/>
            <person name="Stanley A.M."/>
            <person name="Lindo L."/>
            <person name="Kelly A."/>
            <person name="Brown D.W."/>
            <person name="Lee T."/>
            <person name="Vaughan M.M."/>
            <person name="Alexander N.J."/>
            <person name="Busman M."/>
            <person name="Gutierrez S."/>
        </authorList>
    </citation>
    <scope>NUCLEOTIDE SEQUENCE [LARGE SCALE GENOMIC DNA]</scope>
    <source>
        <strain evidence="1 2">IBT 40837</strain>
    </source>
</reference>
<evidence type="ECO:0000313" key="2">
    <source>
        <dbReference type="Proteomes" id="UP000266272"/>
    </source>
</evidence>
<dbReference type="Proteomes" id="UP000266272">
    <property type="component" value="Unassembled WGS sequence"/>
</dbReference>
<gene>
    <name evidence="1" type="ORF">TARUN_4114</name>
</gene>
<keyword evidence="2" id="KW-1185">Reference proteome</keyword>